<dbReference type="Pfam" id="PF00534">
    <property type="entry name" value="Glycos_transf_1"/>
    <property type="match status" value="1"/>
</dbReference>
<evidence type="ECO:0000259" key="1">
    <source>
        <dbReference type="Pfam" id="PF00534"/>
    </source>
</evidence>
<feature type="domain" description="Glycosyl transferase family 1" evidence="1">
    <location>
        <begin position="171"/>
        <end position="327"/>
    </location>
</feature>
<organism evidence="3 4">
    <name type="scientific">Advenella mandrilli</name>
    <dbReference type="NCBI Taxonomy" id="2800330"/>
    <lineage>
        <taxon>Bacteria</taxon>
        <taxon>Pseudomonadati</taxon>
        <taxon>Pseudomonadota</taxon>
        <taxon>Betaproteobacteria</taxon>
        <taxon>Burkholderiales</taxon>
        <taxon>Alcaligenaceae</taxon>
    </lineage>
</organism>
<dbReference type="Gene3D" id="3.40.50.2000">
    <property type="entry name" value="Glycogen Phosphorylase B"/>
    <property type="match status" value="2"/>
</dbReference>
<name>A0ABS1EGR6_9BURK</name>
<protein>
    <submittedName>
        <fullName evidence="3">Glycosyltransferase family 4 protein</fullName>
    </submittedName>
</protein>
<dbReference type="InterPro" id="IPR001296">
    <property type="entry name" value="Glyco_trans_1"/>
</dbReference>
<evidence type="ECO:0000313" key="4">
    <source>
        <dbReference type="Proteomes" id="UP000635316"/>
    </source>
</evidence>
<proteinExistence type="predicted"/>
<accession>A0ABS1EGR6</accession>
<keyword evidence="4" id="KW-1185">Reference proteome</keyword>
<dbReference type="InterPro" id="IPR028098">
    <property type="entry name" value="Glyco_trans_4-like_N"/>
</dbReference>
<comment type="caution">
    <text evidence="3">The sequence shown here is derived from an EMBL/GenBank/DDBJ whole genome shotgun (WGS) entry which is preliminary data.</text>
</comment>
<dbReference type="EMBL" id="JAENGP010000016">
    <property type="protein sequence ID" value="MBK1782222.1"/>
    <property type="molecule type" value="Genomic_DNA"/>
</dbReference>
<feature type="domain" description="Glycosyltransferase subfamily 4-like N-terminal" evidence="2">
    <location>
        <begin position="13"/>
        <end position="152"/>
    </location>
</feature>
<dbReference type="Proteomes" id="UP000635316">
    <property type="component" value="Unassembled WGS sequence"/>
</dbReference>
<evidence type="ECO:0000259" key="2">
    <source>
        <dbReference type="Pfam" id="PF13439"/>
    </source>
</evidence>
<dbReference type="PANTHER" id="PTHR12526">
    <property type="entry name" value="GLYCOSYLTRANSFERASE"/>
    <property type="match status" value="1"/>
</dbReference>
<gene>
    <name evidence="3" type="ORF">JHL22_13470</name>
</gene>
<evidence type="ECO:0000313" key="3">
    <source>
        <dbReference type="EMBL" id="MBK1782222.1"/>
    </source>
</evidence>
<dbReference type="SUPFAM" id="SSF53756">
    <property type="entry name" value="UDP-Glycosyltransferase/glycogen phosphorylase"/>
    <property type="match status" value="1"/>
</dbReference>
<dbReference type="Pfam" id="PF13439">
    <property type="entry name" value="Glyco_transf_4"/>
    <property type="match status" value="1"/>
</dbReference>
<reference evidence="3 4" key="1">
    <citation type="submission" date="2020-12" db="EMBL/GenBank/DDBJ databases">
        <authorList>
            <person name="Lu T."/>
            <person name="Wang Q."/>
            <person name="Han X."/>
        </authorList>
    </citation>
    <scope>NUCLEOTIDE SEQUENCE [LARGE SCALE GENOMIC DNA]</scope>
    <source>
        <strain evidence="3 4">WQ 585</strain>
    </source>
</reference>
<sequence>MKILQMNFEKGWRGGERQTLFSMQEFRKAGHEVALLTRANNALSQQAMAEGFTIYTLSKAWQQLPFLIRHAKHFDIIHSQTANTLTWLVLSKLFHHTKAVYTRRTAFNIAPNKEKITALKWKRVDLFVSVCKASTEEPKRLGVDSIVIPSAIPATYTANEERAGALIQEFNLKDKKILATAAALTSEKDPLTLIRAIGHLNRIRQDFVFLHFGADGDQSEACKALIKELSLENVYLLAGFRKQVEDYYSALDVFVMSSKFEGVGGSVFDAFLQHVPVVSTNAGGLKEVLADGRGILCDVGDSQALAEGINTTLDHPEDAASMAEKAYTYVIDEHNVEKMGQRYLQAYTQLLAKNQ</sequence>
<dbReference type="RefSeq" id="WP_200238510.1">
    <property type="nucleotide sequence ID" value="NZ_JAENGP010000016.1"/>
</dbReference>
<dbReference type="CDD" id="cd03801">
    <property type="entry name" value="GT4_PimA-like"/>
    <property type="match status" value="1"/>
</dbReference>